<reference evidence="2" key="1">
    <citation type="journal article" date="2024" name="Proc. Natl. Acad. Sci. U.S.A.">
        <title>Extraordinary preservation of gene collinearity over three hundred million years revealed in homosporous lycophytes.</title>
        <authorList>
            <person name="Li C."/>
            <person name="Wickell D."/>
            <person name="Kuo L.Y."/>
            <person name="Chen X."/>
            <person name="Nie B."/>
            <person name="Liao X."/>
            <person name="Peng D."/>
            <person name="Ji J."/>
            <person name="Jenkins J."/>
            <person name="Williams M."/>
            <person name="Shu S."/>
            <person name="Plott C."/>
            <person name="Barry K."/>
            <person name="Rajasekar S."/>
            <person name="Grimwood J."/>
            <person name="Han X."/>
            <person name="Sun S."/>
            <person name="Hou Z."/>
            <person name="He W."/>
            <person name="Dai G."/>
            <person name="Sun C."/>
            <person name="Schmutz J."/>
            <person name="Leebens-Mack J.H."/>
            <person name="Li F.W."/>
            <person name="Wang L."/>
        </authorList>
    </citation>
    <scope>NUCLEOTIDE SEQUENCE [LARGE SCALE GENOMIC DNA]</scope>
    <source>
        <strain evidence="2">cv. PW_Plant_1</strain>
    </source>
</reference>
<evidence type="ECO:0000313" key="2">
    <source>
        <dbReference type="Proteomes" id="UP001162992"/>
    </source>
</evidence>
<proteinExistence type="predicted"/>
<dbReference type="Proteomes" id="UP001162992">
    <property type="component" value="Chromosome 3"/>
</dbReference>
<name>A0ACC2E8L0_DIPCM</name>
<sequence>MNSAIVGERSEVGLLVFSSSESSISQSRSESEHRKCSDDDDDPECSDDDNYDHKCSDDDHDDAGRSGNCKHSCLKSMTPPSVFAVDKIQEQGIPAFNLNAYMLAKAEAVNSALDVAVPLRYPEKIHEAMRYSLFAGGKRVRPILCIAACELVGGTQQLAMPTACAVEMIHTMSLIHDDLPCMDDDDLRRGKPSNHKVYGEGTATLAGDALLTLAFEHIARATEGADPGRVLGVIAELGRSVGSEGLVAGQILDIACEGDSNVDLNTLEYIHFHKTALLLEASVVCGAMLAGATIEHLERLRSYARSVGLLFQVVDDMLDITKSSEELGKTAGKDVRAKKATYPRLLGMSKCKDLVKELNHKAKDELSFFDKQKASPLLLLTDYITNRQN</sequence>
<keyword evidence="2" id="KW-1185">Reference proteome</keyword>
<gene>
    <name evidence="1" type="ORF">O6H91_03G085500</name>
</gene>
<protein>
    <submittedName>
        <fullName evidence="1">Uncharacterized protein</fullName>
    </submittedName>
</protein>
<evidence type="ECO:0000313" key="1">
    <source>
        <dbReference type="EMBL" id="KAJ7562824.1"/>
    </source>
</evidence>
<organism evidence="1 2">
    <name type="scientific">Diphasiastrum complanatum</name>
    <name type="common">Issler's clubmoss</name>
    <name type="synonym">Lycopodium complanatum</name>
    <dbReference type="NCBI Taxonomy" id="34168"/>
    <lineage>
        <taxon>Eukaryota</taxon>
        <taxon>Viridiplantae</taxon>
        <taxon>Streptophyta</taxon>
        <taxon>Embryophyta</taxon>
        <taxon>Tracheophyta</taxon>
        <taxon>Lycopodiopsida</taxon>
        <taxon>Lycopodiales</taxon>
        <taxon>Lycopodiaceae</taxon>
        <taxon>Lycopodioideae</taxon>
        <taxon>Diphasiastrum</taxon>
    </lineage>
</organism>
<accession>A0ACC2E8L0</accession>
<dbReference type="EMBL" id="CM055094">
    <property type="protein sequence ID" value="KAJ7562824.1"/>
    <property type="molecule type" value="Genomic_DNA"/>
</dbReference>
<comment type="caution">
    <text evidence="1">The sequence shown here is derived from an EMBL/GenBank/DDBJ whole genome shotgun (WGS) entry which is preliminary data.</text>
</comment>